<dbReference type="EMBL" id="JAHMHR010000041">
    <property type="protein sequence ID" value="KAK1672118.1"/>
    <property type="molecule type" value="Genomic_DNA"/>
</dbReference>
<dbReference type="RefSeq" id="XP_060426121.1">
    <property type="nucleotide sequence ID" value="XM_060566466.1"/>
</dbReference>
<dbReference type="AlphaFoldDB" id="A0AAJ0AGP9"/>
<keyword evidence="2" id="KW-1185">Reference proteome</keyword>
<sequence>MSLDLRLEDTIPDLTSSVGFGQADEEMERMTGRYQVADPAIQRRAFFKLSKTNVDLHYSLSSNHIHKPHLSRCPFAPPSSTRSVGSLTAPELTLIAFQDFSCSSILSYQEDVSQAPGTLPAQRALSWDSSCSKFGTLDPLLLVRGRASSALGSHTTVLVTTVRYQPVALTIVSYYLQPIAVFEKIFVYIHQKKKIESIA</sequence>
<evidence type="ECO:0000313" key="2">
    <source>
        <dbReference type="Proteomes" id="UP001224890"/>
    </source>
</evidence>
<protein>
    <submittedName>
        <fullName evidence="1">Uncharacterized protein</fullName>
    </submittedName>
</protein>
<dbReference type="Proteomes" id="UP001224890">
    <property type="component" value="Unassembled WGS sequence"/>
</dbReference>
<proteinExistence type="predicted"/>
<evidence type="ECO:0000313" key="1">
    <source>
        <dbReference type="EMBL" id="KAK1672118.1"/>
    </source>
</evidence>
<comment type="caution">
    <text evidence="1">The sequence shown here is derived from an EMBL/GenBank/DDBJ whole genome shotgun (WGS) entry which is preliminary data.</text>
</comment>
<reference evidence="1" key="1">
    <citation type="submission" date="2021-06" db="EMBL/GenBank/DDBJ databases">
        <title>Comparative genomics, transcriptomics and evolutionary studies reveal genomic signatures of adaptation to plant cell wall in hemibiotrophic fungi.</title>
        <authorList>
            <consortium name="DOE Joint Genome Institute"/>
            <person name="Baroncelli R."/>
            <person name="Diaz J.F."/>
            <person name="Benocci T."/>
            <person name="Peng M."/>
            <person name="Battaglia E."/>
            <person name="Haridas S."/>
            <person name="Andreopoulos W."/>
            <person name="Labutti K."/>
            <person name="Pangilinan J."/>
            <person name="Floch G.L."/>
            <person name="Makela M.R."/>
            <person name="Henrissat B."/>
            <person name="Grigoriev I.V."/>
            <person name="Crouch J.A."/>
            <person name="De Vries R.P."/>
            <person name="Sukno S.A."/>
            <person name="Thon M.R."/>
        </authorList>
    </citation>
    <scope>NUCLEOTIDE SEQUENCE</scope>
    <source>
        <strain evidence="1">CBS 193.32</strain>
    </source>
</reference>
<accession>A0AAJ0AGP9</accession>
<name>A0AAJ0AGP9_9PEZI</name>
<dbReference type="GeneID" id="85450992"/>
<gene>
    <name evidence="1" type="ORF">BDP55DRAFT_279576</name>
</gene>
<organism evidence="1 2">
    <name type="scientific">Colletotrichum godetiae</name>
    <dbReference type="NCBI Taxonomy" id="1209918"/>
    <lineage>
        <taxon>Eukaryota</taxon>
        <taxon>Fungi</taxon>
        <taxon>Dikarya</taxon>
        <taxon>Ascomycota</taxon>
        <taxon>Pezizomycotina</taxon>
        <taxon>Sordariomycetes</taxon>
        <taxon>Hypocreomycetidae</taxon>
        <taxon>Glomerellales</taxon>
        <taxon>Glomerellaceae</taxon>
        <taxon>Colletotrichum</taxon>
        <taxon>Colletotrichum acutatum species complex</taxon>
    </lineage>
</organism>